<dbReference type="STRING" id="742152.A0A2H3JQM2"/>
<name>A0A2H3JQM2_WOLCO</name>
<keyword evidence="1" id="KW-0802">TPR repeat</keyword>
<organism evidence="3 4">
    <name type="scientific">Wolfiporia cocos (strain MD-104)</name>
    <name type="common">Brown rot fungus</name>
    <dbReference type="NCBI Taxonomy" id="742152"/>
    <lineage>
        <taxon>Eukaryota</taxon>
        <taxon>Fungi</taxon>
        <taxon>Dikarya</taxon>
        <taxon>Basidiomycota</taxon>
        <taxon>Agaricomycotina</taxon>
        <taxon>Agaricomycetes</taxon>
        <taxon>Polyporales</taxon>
        <taxon>Phaeolaceae</taxon>
        <taxon>Wolfiporia</taxon>
    </lineage>
</organism>
<dbReference type="AlphaFoldDB" id="A0A2H3JQM2"/>
<dbReference type="InterPro" id="IPR011990">
    <property type="entry name" value="TPR-like_helical_dom_sf"/>
</dbReference>
<dbReference type="SUPFAM" id="SSF48452">
    <property type="entry name" value="TPR-like"/>
    <property type="match status" value="1"/>
</dbReference>
<dbReference type="InterPro" id="IPR050754">
    <property type="entry name" value="FKBP4/5/8-like"/>
</dbReference>
<dbReference type="GO" id="GO:0044183">
    <property type="term" value="F:protein folding chaperone"/>
    <property type="evidence" value="ECO:0007669"/>
    <property type="project" value="TreeGrafter"/>
</dbReference>
<dbReference type="Gene3D" id="1.25.40.10">
    <property type="entry name" value="Tetratricopeptide repeat domain"/>
    <property type="match status" value="1"/>
</dbReference>
<feature type="region of interest" description="Disordered" evidence="2">
    <location>
        <begin position="171"/>
        <end position="195"/>
    </location>
</feature>
<dbReference type="GO" id="GO:0043066">
    <property type="term" value="P:negative regulation of apoptotic process"/>
    <property type="evidence" value="ECO:0007669"/>
    <property type="project" value="TreeGrafter"/>
</dbReference>
<dbReference type="GO" id="GO:0012505">
    <property type="term" value="C:endomembrane system"/>
    <property type="evidence" value="ECO:0007669"/>
    <property type="project" value="TreeGrafter"/>
</dbReference>
<keyword evidence="4" id="KW-1185">Reference proteome</keyword>
<dbReference type="PANTHER" id="PTHR46512:SF1">
    <property type="entry name" value="PEPTIDYLPROLYL ISOMERASE"/>
    <property type="match status" value="1"/>
</dbReference>
<reference evidence="3 4" key="1">
    <citation type="journal article" date="2012" name="Science">
        <title>The Paleozoic origin of enzymatic lignin decomposition reconstructed from 31 fungal genomes.</title>
        <authorList>
            <person name="Floudas D."/>
            <person name="Binder M."/>
            <person name="Riley R."/>
            <person name="Barry K."/>
            <person name="Blanchette R.A."/>
            <person name="Henrissat B."/>
            <person name="Martinez A.T."/>
            <person name="Otillar R."/>
            <person name="Spatafora J.W."/>
            <person name="Yadav J.S."/>
            <person name="Aerts A."/>
            <person name="Benoit I."/>
            <person name="Boyd A."/>
            <person name="Carlson A."/>
            <person name="Copeland A."/>
            <person name="Coutinho P.M."/>
            <person name="de Vries R.P."/>
            <person name="Ferreira P."/>
            <person name="Findley K."/>
            <person name="Foster B."/>
            <person name="Gaskell J."/>
            <person name="Glotzer D."/>
            <person name="Gorecki P."/>
            <person name="Heitman J."/>
            <person name="Hesse C."/>
            <person name="Hori C."/>
            <person name="Igarashi K."/>
            <person name="Jurgens J.A."/>
            <person name="Kallen N."/>
            <person name="Kersten P."/>
            <person name="Kohler A."/>
            <person name="Kuees U."/>
            <person name="Kumar T.K.A."/>
            <person name="Kuo A."/>
            <person name="LaButti K."/>
            <person name="Larrondo L.F."/>
            <person name="Lindquist E."/>
            <person name="Ling A."/>
            <person name="Lombard V."/>
            <person name="Lucas S."/>
            <person name="Lundell T."/>
            <person name="Martin R."/>
            <person name="McLaughlin D.J."/>
            <person name="Morgenstern I."/>
            <person name="Morin E."/>
            <person name="Murat C."/>
            <person name="Nagy L.G."/>
            <person name="Nolan M."/>
            <person name="Ohm R.A."/>
            <person name="Patyshakuliyeva A."/>
            <person name="Rokas A."/>
            <person name="Ruiz-Duenas F.J."/>
            <person name="Sabat G."/>
            <person name="Salamov A."/>
            <person name="Samejima M."/>
            <person name="Schmutz J."/>
            <person name="Slot J.C."/>
            <person name="St John F."/>
            <person name="Stenlid J."/>
            <person name="Sun H."/>
            <person name="Sun S."/>
            <person name="Syed K."/>
            <person name="Tsang A."/>
            <person name="Wiebenga A."/>
            <person name="Young D."/>
            <person name="Pisabarro A."/>
            <person name="Eastwood D.C."/>
            <person name="Martin F."/>
            <person name="Cullen D."/>
            <person name="Grigoriev I.V."/>
            <person name="Hibbett D.S."/>
        </authorList>
    </citation>
    <scope>NUCLEOTIDE SEQUENCE [LARGE SCALE GENOMIC DNA]</scope>
    <source>
        <strain evidence="3 4">MD-104</strain>
    </source>
</reference>
<gene>
    <name evidence="3" type="ORF">WOLCODRAFT_137762</name>
</gene>
<feature type="compositionally biased region" description="Basic and acidic residues" evidence="2">
    <location>
        <begin position="183"/>
        <end position="195"/>
    </location>
</feature>
<dbReference type="OMA" id="KIYANMS"/>
<evidence type="ECO:0000313" key="3">
    <source>
        <dbReference type="EMBL" id="PCH42203.1"/>
    </source>
</evidence>
<dbReference type="SMART" id="SM00028">
    <property type="entry name" value="TPR"/>
    <property type="match status" value="3"/>
</dbReference>
<evidence type="ECO:0000313" key="4">
    <source>
        <dbReference type="Proteomes" id="UP000218811"/>
    </source>
</evidence>
<dbReference type="GO" id="GO:0005740">
    <property type="term" value="C:mitochondrial envelope"/>
    <property type="evidence" value="ECO:0007669"/>
    <property type="project" value="TreeGrafter"/>
</dbReference>
<sequence>MSDEAVELKPEVVQKLNVAKEKKNIADEAFKSGDLKAALRSYHEALLYLKGIDKNALSPISAMSNTSVVDSAATEKPKTEADEMLEKIYSNMSACHLKQSNWKRAIETADKAIAQNENNYKALFRKAKALGELGYFEKAEKILEDLLKKNTADAPAINAELARLRAVDKEREKAHNQKLRGFLNREKKTADEDAA</sequence>
<dbReference type="GO" id="GO:0005829">
    <property type="term" value="C:cytosol"/>
    <property type="evidence" value="ECO:0007669"/>
    <property type="project" value="TreeGrafter"/>
</dbReference>
<dbReference type="PROSITE" id="PS50005">
    <property type="entry name" value="TPR"/>
    <property type="match status" value="1"/>
</dbReference>
<dbReference type="GO" id="GO:0016020">
    <property type="term" value="C:membrane"/>
    <property type="evidence" value="ECO:0007669"/>
    <property type="project" value="TreeGrafter"/>
</dbReference>
<dbReference type="InterPro" id="IPR019734">
    <property type="entry name" value="TPR_rpt"/>
</dbReference>
<evidence type="ECO:0000256" key="2">
    <source>
        <dbReference type="SAM" id="MobiDB-lite"/>
    </source>
</evidence>
<dbReference type="Pfam" id="PF14559">
    <property type="entry name" value="TPR_19"/>
    <property type="match status" value="1"/>
</dbReference>
<evidence type="ECO:0000256" key="1">
    <source>
        <dbReference type="PROSITE-ProRule" id="PRU00339"/>
    </source>
</evidence>
<accession>A0A2H3JQM2</accession>
<protein>
    <submittedName>
        <fullName evidence="3">TPR-like protein</fullName>
    </submittedName>
</protein>
<dbReference type="PANTHER" id="PTHR46512">
    <property type="entry name" value="PEPTIDYLPROLYL ISOMERASE"/>
    <property type="match status" value="1"/>
</dbReference>
<proteinExistence type="predicted"/>
<feature type="repeat" description="TPR" evidence="1">
    <location>
        <begin position="86"/>
        <end position="119"/>
    </location>
</feature>
<dbReference type="Proteomes" id="UP000218811">
    <property type="component" value="Unassembled WGS sequence"/>
</dbReference>
<dbReference type="OrthoDB" id="433738at2759"/>
<dbReference type="EMBL" id="KB468124">
    <property type="protein sequence ID" value="PCH42203.1"/>
    <property type="molecule type" value="Genomic_DNA"/>
</dbReference>